<dbReference type="GO" id="GO:0005634">
    <property type="term" value="C:nucleus"/>
    <property type="evidence" value="ECO:0007669"/>
    <property type="project" value="UniProtKB-SubCell"/>
</dbReference>
<dbReference type="GO" id="GO:0006355">
    <property type="term" value="P:regulation of DNA-templated transcription"/>
    <property type="evidence" value="ECO:0007669"/>
    <property type="project" value="UniProtKB-UniRule"/>
</dbReference>
<comment type="subcellular location">
    <subcellularLocation>
        <location evidence="1">Nucleus</location>
    </subcellularLocation>
</comment>
<gene>
    <name evidence="2" type="ORF">Scep_011606</name>
</gene>
<dbReference type="InterPro" id="IPR031052">
    <property type="entry name" value="FHY3/FAR1"/>
</dbReference>
<dbReference type="EMBL" id="JBBNAG010000005">
    <property type="protein sequence ID" value="KAK9132078.1"/>
    <property type="molecule type" value="Genomic_DNA"/>
</dbReference>
<dbReference type="Proteomes" id="UP001419268">
    <property type="component" value="Unassembled WGS sequence"/>
</dbReference>
<keyword evidence="1" id="KW-0539">Nucleus</keyword>
<evidence type="ECO:0000256" key="1">
    <source>
        <dbReference type="RuleBase" id="RU367018"/>
    </source>
</evidence>
<keyword evidence="1" id="KW-0863">Zinc-finger</keyword>
<dbReference type="AlphaFoldDB" id="A0AAP0JFG1"/>
<name>A0AAP0JFG1_9MAGN</name>
<evidence type="ECO:0000313" key="3">
    <source>
        <dbReference type="Proteomes" id="UP001419268"/>
    </source>
</evidence>
<accession>A0AAP0JFG1</accession>
<reference evidence="2 3" key="1">
    <citation type="submission" date="2024-01" db="EMBL/GenBank/DDBJ databases">
        <title>Genome assemblies of Stephania.</title>
        <authorList>
            <person name="Yang L."/>
        </authorList>
    </citation>
    <scope>NUCLEOTIDE SEQUENCE [LARGE SCALE GENOMIC DNA]</scope>
    <source>
        <strain evidence="2">JXDWG</strain>
        <tissue evidence="2">Leaf</tissue>
    </source>
</reference>
<comment type="caution">
    <text evidence="2">The sequence shown here is derived from an EMBL/GenBank/DDBJ whole genome shotgun (WGS) entry which is preliminary data.</text>
</comment>
<comment type="similarity">
    <text evidence="1">Belongs to the FHY3/FAR1 family.</text>
</comment>
<protein>
    <recommendedName>
        <fullName evidence="1">Protein FAR1-RELATED SEQUENCE</fullName>
    </recommendedName>
</protein>
<dbReference type="GO" id="GO:0008270">
    <property type="term" value="F:zinc ion binding"/>
    <property type="evidence" value="ECO:0007669"/>
    <property type="project" value="UniProtKB-UniRule"/>
</dbReference>
<comment type="function">
    <text evidence="1">Putative transcription activator involved in regulating light control of development.</text>
</comment>
<sequence>MWEVKVIKSPSGVDTSESRTYVVWYSPLYEAGSLQCVCRMLEFIGILCCYVLCVLDEVGVTVILPAYVVDRWRKDYKRLHVLEEGTLRGLSSTASTTEEKFDAIATKCTQLAELGYVSSKKFEKVIDGIQNMLADSVVFVDEYNVELAQTPAQTSAKKGQRWNLVGGIKLQYTSPLSDVRHNIIFGGSPFPDVVS</sequence>
<proteinExistence type="inferred from homology"/>
<keyword evidence="1" id="KW-0862">Zinc</keyword>
<evidence type="ECO:0000313" key="2">
    <source>
        <dbReference type="EMBL" id="KAK9132078.1"/>
    </source>
</evidence>
<keyword evidence="1" id="KW-0479">Metal-binding</keyword>
<dbReference type="PANTHER" id="PTHR31669:SF283">
    <property type="entry name" value="PROTEIN FAR1-RELATED SEQUENCE"/>
    <property type="match status" value="1"/>
</dbReference>
<keyword evidence="3" id="KW-1185">Reference proteome</keyword>
<organism evidence="2 3">
    <name type="scientific">Stephania cephalantha</name>
    <dbReference type="NCBI Taxonomy" id="152367"/>
    <lineage>
        <taxon>Eukaryota</taxon>
        <taxon>Viridiplantae</taxon>
        <taxon>Streptophyta</taxon>
        <taxon>Embryophyta</taxon>
        <taxon>Tracheophyta</taxon>
        <taxon>Spermatophyta</taxon>
        <taxon>Magnoliopsida</taxon>
        <taxon>Ranunculales</taxon>
        <taxon>Menispermaceae</taxon>
        <taxon>Menispermoideae</taxon>
        <taxon>Cissampelideae</taxon>
        <taxon>Stephania</taxon>
    </lineage>
</organism>
<dbReference type="PANTHER" id="PTHR31669">
    <property type="entry name" value="PROTEIN FAR1-RELATED SEQUENCE 10-RELATED"/>
    <property type="match status" value="1"/>
</dbReference>